<sequence length="403" mass="42780">MKKTSSAAEPRTVSGTNLEYARSHNRRAVLETVRLNGQLTRADLARLTALTPQTVSNIAAELLDAGMLLAGQPLREGARGQPAIPLTLNPDGAYAVGMQLDHQMLVALALDLSGRVRARLEAPVRHPSPDEALPLISDLLQRLRRESGLDWGRLLGLGLVMPGPFGVEGMTSVGPTTLPGWEGVDAAALERTLGLPVLLEKDATAAAIGERLYGMASELRNFVYLFIGAGLGAGLFLDGRLYTGGRRNAGEVGHMMVVPAGRPCDCGNRGCLERYVSLQALYEELGIAGGPLATPEHLAARGIDAAGERWLDAAAGPLRQAINILESMLDIDAVVLGGLLPPVWQEALMARLHPLPLSVRSSSGERVRQGSAGRDVVALGAAALLVFDEFNPQYEVLLKGGRR</sequence>
<dbReference type="GO" id="GO:0016301">
    <property type="term" value="F:kinase activity"/>
    <property type="evidence" value="ECO:0007669"/>
    <property type="project" value="UniProtKB-KW"/>
</dbReference>
<dbReference type="Pfam" id="PF13412">
    <property type="entry name" value="HTH_24"/>
    <property type="match status" value="1"/>
</dbReference>
<proteinExistence type="inferred from homology"/>
<dbReference type="PANTHER" id="PTHR18964">
    <property type="entry name" value="ROK (REPRESSOR, ORF, KINASE) FAMILY"/>
    <property type="match status" value="1"/>
</dbReference>
<keyword evidence="3" id="KW-0808">Transferase</keyword>
<organism evidence="3 4">
    <name type="scientific">Chromobacterium vaccinii</name>
    <dbReference type="NCBI Taxonomy" id="1108595"/>
    <lineage>
        <taxon>Bacteria</taxon>
        <taxon>Pseudomonadati</taxon>
        <taxon>Pseudomonadota</taxon>
        <taxon>Betaproteobacteria</taxon>
        <taxon>Neisseriales</taxon>
        <taxon>Chromobacteriaceae</taxon>
        <taxon>Chromobacterium</taxon>
    </lineage>
</organism>
<gene>
    <name evidence="3" type="ORF">BKX93_05155</name>
</gene>
<dbReference type="Gene3D" id="1.10.10.10">
    <property type="entry name" value="Winged helix-like DNA-binding domain superfamily/Winged helix DNA-binding domain"/>
    <property type="match status" value="1"/>
</dbReference>
<reference evidence="3 4" key="1">
    <citation type="submission" date="2016-10" db="EMBL/GenBank/DDBJ databases">
        <title>Chromobacterium muskegensis sp. nov., an insecticidal bacterium isolated from Sphagnum bogs.</title>
        <authorList>
            <person name="Sparks M.E."/>
            <person name="Blackburn M.B."/>
            <person name="Gundersen-Rindal D.E."/>
            <person name="Mitchell A."/>
            <person name="Farrar R."/>
            <person name="Kuhar D."/>
        </authorList>
    </citation>
    <scope>NUCLEOTIDE SEQUENCE [LARGE SCALE GENOMIC DNA]</scope>
    <source>
        <strain evidence="3 4">21-1</strain>
    </source>
</reference>
<dbReference type="PROSITE" id="PS01125">
    <property type="entry name" value="ROK"/>
    <property type="match status" value="1"/>
</dbReference>
<dbReference type="SUPFAM" id="SSF46785">
    <property type="entry name" value="Winged helix' DNA-binding domain"/>
    <property type="match status" value="1"/>
</dbReference>
<dbReference type="InterPro" id="IPR049874">
    <property type="entry name" value="ROK_cs"/>
</dbReference>
<comment type="similarity">
    <text evidence="1">Belongs to the ROK (NagC/XylR) family.</text>
</comment>
<dbReference type="AlphaFoldDB" id="A0A1D9LDU1"/>
<dbReference type="PANTHER" id="PTHR18964:SF149">
    <property type="entry name" value="BIFUNCTIONAL UDP-N-ACETYLGLUCOSAMINE 2-EPIMERASE_N-ACETYLMANNOSAMINE KINASE"/>
    <property type="match status" value="1"/>
</dbReference>
<evidence type="ECO:0000256" key="1">
    <source>
        <dbReference type="ARBA" id="ARBA00006479"/>
    </source>
</evidence>
<dbReference type="SUPFAM" id="SSF53067">
    <property type="entry name" value="Actin-like ATPase domain"/>
    <property type="match status" value="1"/>
</dbReference>
<dbReference type="GeneID" id="68840595"/>
<keyword evidence="3" id="KW-0418">Kinase</keyword>
<name>A0A1D9LDU1_9NEIS</name>
<dbReference type="Proteomes" id="UP000178776">
    <property type="component" value="Chromosome"/>
</dbReference>
<evidence type="ECO:0000313" key="3">
    <source>
        <dbReference type="EMBL" id="AOZ49442.1"/>
    </source>
</evidence>
<dbReference type="InterPro" id="IPR043129">
    <property type="entry name" value="ATPase_NBD"/>
</dbReference>
<dbReference type="InterPro" id="IPR036388">
    <property type="entry name" value="WH-like_DNA-bd_sf"/>
</dbReference>
<dbReference type="InterPro" id="IPR000600">
    <property type="entry name" value="ROK"/>
</dbReference>
<dbReference type="EMBL" id="CP017707">
    <property type="protein sequence ID" value="AOZ49442.1"/>
    <property type="molecule type" value="Genomic_DNA"/>
</dbReference>
<accession>A0A1D9LDU1</accession>
<dbReference type="RefSeq" id="WP_070979007.1">
    <property type="nucleotide sequence ID" value="NZ_CP017707.1"/>
</dbReference>
<dbReference type="KEGG" id="cvc:BKX93_05155"/>
<evidence type="ECO:0000256" key="2">
    <source>
        <dbReference type="SAM" id="MobiDB-lite"/>
    </source>
</evidence>
<feature type="compositionally biased region" description="Polar residues" evidence="2">
    <location>
        <begin position="1"/>
        <end position="17"/>
    </location>
</feature>
<dbReference type="InterPro" id="IPR036390">
    <property type="entry name" value="WH_DNA-bd_sf"/>
</dbReference>
<evidence type="ECO:0000313" key="4">
    <source>
        <dbReference type="Proteomes" id="UP000178776"/>
    </source>
</evidence>
<dbReference type="Gene3D" id="3.30.420.40">
    <property type="match status" value="2"/>
</dbReference>
<dbReference type="STRING" id="1108595.BKX93_05155"/>
<dbReference type="Pfam" id="PF00480">
    <property type="entry name" value="ROK"/>
    <property type="match status" value="1"/>
</dbReference>
<feature type="region of interest" description="Disordered" evidence="2">
    <location>
        <begin position="1"/>
        <end position="20"/>
    </location>
</feature>
<protein>
    <submittedName>
        <fullName evidence="3">Sugar kinase</fullName>
    </submittedName>
</protein>